<organism evidence="4 5">
    <name type="scientific">Anaeramoeba ignava</name>
    <name type="common">Anaerobic marine amoeba</name>
    <dbReference type="NCBI Taxonomy" id="1746090"/>
    <lineage>
        <taxon>Eukaryota</taxon>
        <taxon>Metamonada</taxon>
        <taxon>Anaeramoebidae</taxon>
        <taxon>Anaeramoeba</taxon>
    </lineage>
</organism>
<evidence type="ECO:0000313" key="4">
    <source>
        <dbReference type="EMBL" id="KAJ5070260.1"/>
    </source>
</evidence>
<feature type="transmembrane region" description="Helical" evidence="2">
    <location>
        <begin position="112"/>
        <end position="137"/>
    </location>
</feature>
<dbReference type="PROSITE" id="PS00018">
    <property type="entry name" value="EF_HAND_1"/>
    <property type="match status" value="1"/>
</dbReference>
<reference evidence="4" key="1">
    <citation type="submission" date="2022-10" db="EMBL/GenBank/DDBJ databases">
        <title>Novel sulphate-reducing endosymbionts in the free-living metamonad Anaeramoeba.</title>
        <authorList>
            <person name="Jerlstrom-Hultqvist J."/>
            <person name="Cepicka I."/>
            <person name="Gallot-Lavallee L."/>
            <person name="Salas-Leiva D."/>
            <person name="Curtis B.A."/>
            <person name="Zahonova K."/>
            <person name="Pipaliya S."/>
            <person name="Dacks J."/>
            <person name="Roger A.J."/>
        </authorList>
    </citation>
    <scope>NUCLEOTIDE SEQUENCE</scope>
    <source>
        <strain evidence="4">BMAN</strain>
    </source>
</reference>
<evidence type="ECO:0000259" key="3">
    <source>
        <dbReference type="PROSITE" id="PS50222"/>
    </source>
</evidence>
<dbReference type="EMBL" id="JAPDFW010000097">
    <property type="protein sequence ID" value="KAJ5070260.1"/>
    <property type="molecule type" value="Genomic_DNA"/>
</dbReference>
<name>A0A9Q0LE65_ANAIG</name>
<keyword evidence="2" id="KW-0812">Transmembrane</keyword>
<protein>
    <submittedName>
        <fullName evidence="4">32 kDa heat shock protein-related</fullName>
    </submittedName>
</protein>
<dbReference type="InterPro" id="IPR002048">
    <property type="entry name" value="EF_hand_dom"/>
</dbReference>
<evidence type="ECO:0000313" key="5">
    <source>
        <dbReference type="Proteomes" id="UP001149090"/>
    </source>
</evidence>
<feature type="transmembrane region" description="Helical" evidence="2">
    <location>
        <begin position="1643"/>
        <end position="1668"/>
    </location>
</feature>
<evidence type="ECO:0000256" key="1">
    <source>
        <dbReference type="SAM" id="MobiDB-lite"/>
    </source>
</evidence>
<keyword evidence="2" id="KW-1133">Transmembrane helix</keyword>
<proteinExistence type="predicted"/>
<feature type="domain" description="EF-hand" evidence="3">
    <location>
        <begin position="813"/>
        <end position="848"/>
    </location>
</feature>
<feature type="compositionally biased region" description="Basic and acidic residues" evidence="1">
    <location>
        <begin position="1267"/>
        <end position="1284"/>
    </location>
</feature>
<keyword evidence="4" id="KW-0346">Stress response</keyword>
<feature type="transmembrane region" description="Helical" evidence="2">
    <location>
        <begin position="1601"/>
        <end position="1622"/>
    </location>
</feature>
<feature type="transmembrane region" description="Helical" evidence="2">
    <location>
        <begin position="157"/>
        <end position="182"/>
    </location>
</feature>
<feature type="compositionally biased region" description="Basic and acidic residues" evidence="1">
    <location>
        <begin position="1293"/>
        <end position="1305"/>
    </location>
</feature>
<feature type="transmembrane region" description="Helical" evidence="2">
    <location>
        <begin position="334"/>
        <end position="356"/>
    </location>
</feature>
<comment type="caution">
    <text evidence="4">The sequence shown here is derived from an EMBL/GenBank/DDBJ whole genome shotgun (WGS) entry which is preliminary data.</text>
</comment>
<dbReference type="GO" id="GO:0005509">
    <property type="term" value="F:calcium ion binding"/>
    <property type="evidence" value="ECO:0007669"/>
    <property type="project" value="InterPro"/>
</dbReference>
<dbReference type="InterPro" id="IPR018247">
    <property type="entry name" value="EF_Hand_1_Ca_BS"/>
</dbReference>
<feature type="transmembrane region" description="Helical" evidence="2">
    <location>
        <begin position="1751"/>
        <end position="1776"/>
    </location>
</feature>
<feature type="transmembrane region" description="Helical" evidence="2">
    <location>
        <begin position="218"/>
        <end position="240"/>
    </location>
</feature>
<feature type="transmembrane region" description="Helical" evidence="2">
    <location>
        <begin position="260"/>
        <end position="286"/>
    </location>
</feature>
<feature type="transmembrane region" description="Helical" evidence="2">
    <location>
        <begin position="1487"/>
        <end position="1519"/>
    </location>
</feature>
<feature type="transmembrane region" description="Helical" evidence="2">
    <location>
        <begin position="37"/>
        <end position="69"/>
    </location>
</feature>
<evidence type="ECO:0000256" key="2">
    <source>
        <dbReference type="SAM" id="Phobius"/>
    </source>
</evidence>
<keyword evidence="2" id="KW-0472">Membrane</keyword>
<feature type="region of interest" description="Disordered" evidence="1">
    <location>
        <begin position="1267"/>
        <end position="1305"/>
    </location>
</feature>
<gene>
    <name evidence="4" type="ORF">M0811_11108</name>
</gene>
<feature type="transmembrane region" description="Helical" evidence="2">
    <location>
        <begin position="1674"/>
        <end position="1696"/>
    </location>
</feature>
<dbReference type="PROSITE" id="PS50222">
    <property type="entry name" value="EF_HAND_2"/>
    <property type="match status" value="1"/>
</dbReference>
<feature type="transmembrane region" description="Helical" evidence="2">
    <location>
        <begin position="1577"/>
        <end position="1595"/>
    </location>
</feature>
<feature type="transmembrane region" description="Helical" evidence="2">
    <location>
        <begin position="422"/>
        <end position="446"/>
    </location>
</feature>
<accession>A0A9Q0LE65</accession>
<keyword evidence="5" id="KW-1185">Reference proteome</keyword>
<feature type="transmembrane region" description="Helical" evidence="2">
    <location>
        <begin position="376"/>
        <end position="401"/>
    </location>
</feature>
<dbReference type="Proteomes" id="UP001149090">
    <property type="component" value="Unassembled WGS sequence"/>
</dbReference>
<feature type="transmembrane region" description="Helical" evidence="2">
    <location>
        <begin position="690"/>
        <end position="718"/>
    </location>
</feature>
<sequence length="1913" mass="227633">MFPFVFLTVYRVKKYFHEIDSSKNHNPNDFSDKQNNYFIYFTSIFVQFFLLLFDLIPFILSIFVVVTVYRLRVIKKKIKELIPDDRKTSKERRDYFLTEEINSLKGILFFQFLNFLADIPSLFMGGLLIFAPWRFIWLYKDEKAFVRTFDRRLLPFFHVYLAILDYLSAPFAFFVTITYLHFNQMKLNLMKRYESHQKLRKDKDLTYSSYHGIIFKHFFFALLDVPLLFMMLIVLIFPYRNVKFCLEMNNSKKKQSRRKVIAVQFGMIFLDIPAAISFIFTFLSIYRFKRALKYFKILRNNQQITRQITTDELLLYHSKWIGIKHAILIREFGYLLLDIPCLFIIISIFLSIYRIHPFLKGFRDPNRKRDQGNHSFIFAQFFNLILDLPFILMTVPIFLTTWRTYSFFHRYFNATGNWNRRIISLSEFLLIFLDIFSFILLIPPFFSWRILTLINLLHKANKKTKSFYVQVLSMNDEIKISRPLPQRPTINMDYTSTNITIEPPRMIENDQIPNAQYPPPIAIAPLQQIDYDQDDPPPRDSEHDLEIVNIVPIPQIIDRHYHHDDPPPITRIEPMIKDIDIGDKIPIDGLISDLPKPKIDPRVDKVPAPPNFGDPQFLDEDPQFLNEEPRFLNKDPIFLDEDPPRFLNEDPKPIPPQLPQNILPQNKLVFDTDIYLSWEADLRFAVLRAFLLLLLDIVLFLPLILIIFGTIFRIYSFFKESIRATKKYNSINRKPSYPMKPSKNTPFGYTGYQPLTKFEEDQMKQEFLKTVPPDFTIVHEQKNVFDDSLRNIMPVKTDKQLRPEFLNLKKEDRVKRFCLDIFRRADFDGDGFLNQSEYQFLLGMLDPVLSIPLKIVVDLTDSKQENQKKNQFGNQIMPLHVGMNVHDLLDDLNARWIADPESMHKFLKLMGYNKHFEPLSFLNKIIDFKKGKILPQVISAFREIHQRFANTNKKEEFGRIEMMLFQLLTEQSKLWKRLAFFEDNPLESSLDLSSRKRISSKKFLYFFNFLGLLDPNAVYNILLRLNYNQEIQKIDTRKMELVRHGQIIPKFKQNFDTLLGEIVGYFPSAETVISKMFPDFTDNEEFVQIYEKIQNELVSQHTSQSPFFLFCTKIQALQPQLLFQIFTKETLSNNRIFNSDYFIDKNKAEDDIDLDYDEIADYKDQQHVFLKLRNEQQNQEVKFYPSMVTALEDVFSRMKDPIMNSITVFQNISHWTLDNIFYKTTIRSLDDFFDSLSGLSSEQLHSILAIFGYKKILVLQKKLEERKKKKEKSKDKSKDQEKQKLNKKRSKNKKESKPPTKRETNAELNFEYELRTFEERKISADYYHQLSEDAKSQDLTRSVEFATRAVCMFTLQMEEREALLQHHLYRLSLLRNANYLQYSKFEIIRVDKLIIEYLHKTKTPNRDLCAQIYLESALIYSQIYEFKDSRSMFKKANKLSKDKNTIKTERQNMESQNTQFSISKDVYNANDALDTLDKHTNLLSPSFYYLFILRNGLMGLGLIAGILLFPLVILGYLSYPIYLYSRWRISNKYLTHSSHFVSRYLASSRYYPFYSNSMKRKSYFFKLISWNRKNTQISRMPLFFFTNLIVLFPLLLNEICIIPTLINVILVNIFSFFAPFWSKKWANSSPTKKSWRFLTLLSISFQVITFPAFLAAQSIPFIMIWLYAPSWKSNIVLTIIFVIIFLGSWTQIYYFCVSFNRLYIPFHNYSNFFLILYGQIHRTITGQGYFVKLYKKIFAGLIRVCYRKIHIILSGIILFTFYLIWAGIPIGISVLIYYTRDTWWSLIVFLPLSLYLLYRGYTLIEENWTPNPEPIDDDSAIFSMTNFFEITHRYHLTEKNYMHISFLKDNGVIYEIHIRDPYHSIGECETYSKYSGLFYFQTTVVINRKIKTIDFKFDPWFQRRKWQTPMNFR</sequence>
<feature type="transmembrane region" description="Helical" evidence="2">
    <location>
        <begin position="1782"/>
        <end position="1798"/>
    </location>
</feature>